<evidence type="ECO:0000256" key="2">
    <source>
        <dbReference type="ARBA" id="ARBA00022723"/>
    </source>
</evidence>
<keyword evidence="2" id="KW-0479">Metal-binding</keyword>
<dbReference type="HAMAP" id="MF_01256">
    <property type="entry name" value="YfiT_hydrol"/>
    <property type="match status" value="1"/>
</dbReference>
<dbReference type="Pfam" id="PF12867">
    <property type="entry name" value="DinB_2"/>
    <property type="match status" value="1"/>
</dbReference>
<evidence type="ECO:0000313" key="6">
    <source>
        <dbReference type="EMBL" id="KGO80789.1"/>
    </source>
</evidence>
<organism evidence="6 7">
    <name type="scientific">Flavobacterium beibuense F44-8</name>
    <dbReference type="NCBI Taxonomy" id="1406840"/>
    <lineage>
        <taxon>Bacteria</taxon>
        <taxon>Pseudomonadati</taxon>
        <taxon>Bacteroidota</taxon>
        <taxon>Flavobacteriia</taxon>
        <taxon>Flavobacteriales</taxon>
        <taxon>Flavobacteriaceae</taxon>
        <taxon>Flavobacterium</taxon>
    </lineage>
</organism>
<gene>
    <name evidence="6" type="ORF">Q763_09645</name>
</gene>
<dbReference type="NCBIfam" id="NF009807">
    <property type="entry name" value="PRK13291.1"/>
    <property type="match status" value="1"/>
</dbReference>
<feature type="domain" description="DinB-like" evidence="5">
    <location>
        <begin position="41"/>
        <end position="167"/>
    </location>
</feature>
<proteinExistence type="inferred from homology"/>
<evidence type="ECO:0000259" key="5">
    <source>
        <dbReference type="Pfam" id="PF12867"/>
    </source>
</evidence>
<keyword evidence="7" id="KW-1185">Reference proteome</keyword>
<keyword evidence="3 6" id="KW-0378">Hydrolase</keyword>
<dbReference type="eggNOG" id="COG2318">
    <property type="taxonomic scope" value="Bacteria"/>
</dbReference>
<dbReference type="EMBL" id="JRLV01000009">
    <property type="protein sequence ID" value="KGO80789.1"/>
    <property type="molecule type" value="Genomic_DNA"/>
</dbReference>
<evidence type="ECO:0000256" key="1">
    <source>
        <dbReference type="ARBA" id="ARBA00022490"/>
    </source>
</evidence>
<keyword evidence="1" id="KW-0963">Cytoplasm</keyword>
<dbReference type="SUPFAM" id="SSF109854">
    <property type="entry name" value="DinB/YfiT-like putative metalloenzymes"/>
    <property type="match status" value="1"/>
</dbReference>
<dbReference type="GO" id="GO:0046872">
    <property type="term" value="F:metal ion binding"/>
    <property type="evidence" value="ECO:0007669"/>
    <property type="project" value="UniProtKB-KW"/>
</dbReference>
<dbReference type="AlphaFoldDB" id="A0A0A2LLK3"/>
<protein>
    <submittedName>
        <fullName evidence="6">Metal-dependent hydrolase</fullName>
    </submittedName>
</protein>
<reference evidence="6 7" key="1">
    <citation type="submission" date="2013-09" db="EMBL/GenBank/DDBJ databases">
        <authorList>
            <person name="Zeng Z."/>
            <person name="Chen C."/>
        </authorList>
    </citation>
    <scope>NUCLEOTIDE SEQUENCE [LARGE SCALE GENOMIC DNA]</scope>
    <source>
        <strain evidence="6 7">F44-8</strain>
    </source>
</reference>
<dbReference type="STRING" id="1406840.Q763_09645"/>
<dbReference type="InterPro" id="IPR023774">
    <property type="entry name" value="Put_metal_dep_hydrolase_YfiT"/>
</dbReference>
<dbReference type="Gene3D" id="1.20.120.450">
    <property type="entry name" value="dinb family like domain"/>
    <property type="match status" value="1"/>
</dbReference>
<dbReference type="InterPro" id="IPR034660">
    <property type="entry name" value="DinB/YfiT-like"/>
</dbReference>
<evidence type="ECO:0000313" key="7">
    <source>
        <dbReference type="Proteomes" id="UP000030129"/>
    </source>
</evidence>
<accession>A0A0A2LLK3</accession>
<evidence type="ECO:0000256" key="4">
    <source>
        <dbReference type="ARBA" id="ARBA00022833"/>
    </source>
</evidence>
<keyword evidence="4" id="KW-0862">Zinc</keyword>
<dbReference type="InterPro" id="IPR024775">
    <property type="entry name" value="DinB-like"/>
</dbReference>
<dbReference type="RefSeq" id="WP_035133570.1">
    <property type="nucleotide sequence ID" value="NZ_JRLV01000009.1"/>
</dbReference>
<sequence>MNEKDQYPIGRYKENLELHQQMQQQWIATIASLPFRIKEEAQSLTQLQLDTPYRENGWTVRQVIHHLADSNINCFARIKFALTEENPSIKPFAEKPWADLFDAKLTDIEPSLKILEGIHERWVALLENLEEKDWQKSFFHPELQKNQTIAQAMDKYSWHCKHHLAHIVNTKEKMGWN</sequence>
<dbReference type="Proteomes" id="UP000030129">
    <property type="component" value="Unassembled WGS sequence"/>
</dbReference>
<evidence type="ECO:0000256" key="3">
    <source>
        <dbReference type="ARBA" id="ARBA00022801"/>
    </source>
</evidence>
<name>A0A0A2LLK3_9FLAO</name>
<dbReference type="GO" id="GO:0016787">
    <property type="term" value="F:hydrolase activity"/>
    <property type="evidence" value="ECO:0007669"/>
    <property type="project" value="UniProtKB-KW"/>
</dbReference>
<comment type="caution">
    <text evidence="6">The sequence shown here is derived from an EMBL/GenBank/DDBJ whole genome shotgun (WGS) entry which is preliminary data.</text>
</comment>